<accession>A0ABT0YWW9</accession>
<keyword evidence="5" id="KW-1185">Reference proteome</keyword>
<dbReference type="Gene3D" id="3.90.470.20">
    <property type="entry name" value="4'-phosphopantetheinyl transferase domain"/>
    <property type="match status" value="2"/>
</dbReference>
<dbReference type="PANTHER" id="PTHR12215">
    <property type="entry name" value="PHOSPHOPANTETHEINE TRANSFERASE"/>
    <property type="match status" value="1"/>
</dbReference>
<name>A0ABT0YWW9_9BURK</name>
<evidence type="ECO:0000313" key="5">
    <source>
        <dbReference type="Proteomes" id="UP001165541"/>
    </source>
</evidence>
<dbReference type="Pfam" id="PF01648">
    <property type="entry name" value="ACPS"/>
    <property type="match status" value="1"/>
</dbReference>
<dbReference type="EMBL" id="JAMKFE010000022">
    <property type="protein sequence ID" value="MCM5682681.1"/>
    <property type="molecule type" value="Genomic_DNA"/>
</dbReference>
<dbReference type="RefSeq" id="WP_251781227.1">
    <property type="nucleotide sequence ID" value="NZ_JAMKFE010000022.1"/>
</dbReference>
<evidence type="ECO:0000256" key="1">
    <source>
        <dbReference type="ARBA" id="ARBA00010990"/>
    </source>
</evidence>
<protein>
    <submittedName>
        <fullName evidence="4">4'-phosphopantetheinyl transferase superfamily protein</fullName>
    </submittedName>
</protein>
<evidence type="ECO:0000313" key="4">
    <source>
        <dbReference type="EMBL" id="MCM5682681.1"/>
    </source>
</evidence>
<dbReference type="InterPro" id="IPR008278">
    <property type="entry name" value="4-PPantetheinyl_Trfase_dom"/>
</dbReference>
<dbReference type="InterPro" id="IPR050559">
    <property type="entry name" value="P-Pant_transferase_sf"/>
</dbReference>
<dbReference type="GO" id="GO:0016740">
    <property type="term" value="F:transferase activity"/>
    <property type="evidence" value="ECO:0007669"/>
    <property type="project" value="UniProtKB-KW"/>
</dbReference>
<dbReference type="Proteomes" id="UP001165541">
    <property type="component" value="Unassembled WGS sequence"/>
</dbReference>
<evidence type="ECO:0000259" key="3">
    <source>
        <dbReference type="Pfam" id="PF01648"/>
    </source>
</evidence>
<evidence type="ECO:0000256" key="2">
    <source>
        <dbReference type="ARBA" id="ARBA00022679"/>
    </source>
</evidence>
<feature type="domain" description="4'-phosphopantetheinyl transferase" evidence="3">
    <location>
        <begin position="58"/>
        <end position="137"/>
    </location>
</feature>
<dbReference type="SUPFAM" id="SSF56214">
    <property type="entry name" value="4'-phosphopantetheinyl transferase"/>
    <property type="match status" value="1"/>
</dbReference>
<gene>
    <name evidence="4" type="ORF">M8A51_24380</name>
</gene>
<organism evidence="4 5">
    <name type="scientific">Caldimonas mangrovi</name>
    <dbReference type="NCBI Taxonomy" id="2944811"/>
    <lineage>
        <taxon>Bacteria</taxon>
        <taxon>Pseudomonadati</taxon>
        <taxon>Pseudomonadota</taxon>
        <taxon>Betaproteobacteria</taxon>
        <taxon>Burkholderiales</taxon>
        <taxon>Sphaerotilaceae</taxon>
        <taxon>Caldimonas</taxon>
    </lineage>
</organism>
<comment type="caution">
    <text evidence="4">The sequence shown here is derived from an EMBL/GenBank/DDBJ whole genome shotgun (WGS) entry which is preliminary data.</text>
</comment>
<proteinExistence type="inferred from homology"/>
<dbReference type="PANTHER" id="PTHR12215:SF10">
    <property type="entry name" value="L-AMINOADIPATE-SEMIALDEHYDE DEHYDROGENASE-PHOSPHOPANTETHEINYL TRANSFERASE"/>
    <property type="match status" value="1"/>
</dbReference>
<sequence length="189" mass="19960">MLRELLAESCGGAASEWTVSCVPDGPPCVLSAAVCGPWPSVAIAHSGDWVAVACGPQPIGLDIEAHRARDRLEGLSALVLTPAERRGLTQRIERDGLERVFYIAWTLKEARVKQRGGAVSPAVLQRLRVSPSEPGSANAHVWQSAALTLSVMLGETAALRAAGEGMPTEPAQLWRVDESLAPPAVAFPP</sequence>
<dbReference type="InterPro" id="IPR037143">
    <property type="entry name" value="4-PPantetheinyl_Trfase_dom_sf"/>
</dbReference>
<comment type="similarity">
    <text evidence="1">Belongs to the P-Pant transferase superfamily. Gsp/Sfp/HetI/AcpT family.</text>
</comment>
<keyword evidence="2 4" id="KW-0808">Transferase</keyword>
<reference evidence="4" key="1">
    <citation type="submission" date="2022-05" db="EMBL/GenBank/DDBJ databases">
        <title>Schlegelella sp. nov., isolated from mangrove soil.</title>
        <authorList>
            <person name="Liu Y."/>
            <person name="Ge X."/>
            <person name="Liu W."/>
        </authorList>
    </citation>
    <scope>NUCLEOTIDE SEQUENCE</scope>
    <source>
        <strain evidence="4">S2-27</strain>
    </source>
</reference>